<protein>
    <recommendedName>
        <fullName evidence="4">SPW repeat-containing protein</fullName>
    </recommendedName>
</protein>
<dbReference type="AlphaFoldDB" id="A0A1H0CJ42"/>
<sequence length="137" mass="14563">MNTTTQTAATGVLTASASYVGSWASFAPRSFYDDFPGFNRMWVGGDGPYNEHLVRDVGGLYLALAVAGLLALLWREPHVTTLLGAAWAVFSVPHLGYHGHHLGQMDTLDAVGNVVTLGGTLVLALLLLVPSRKEAGR</sequence>
<feature type="transmembrane region" description="Helical" evidence="1">
    <location>
        <begin position="110"/>
        <end position="129"/>
    </location>
</feature>
<dbReference type="Proteomes" id="UP000199004">
    <property type="component" value="Unassembled WGS sequence"/>
</dbReference>
<dbReference type="OrthoDB" id="74134at2"/>
<name>A0A1H0CJ42_9ACTN</name>
<gene>
    <name evidence="2" type="ORF">SAMN05192576_2440</name>
</gene>
<reference evidence="2 3" key="1">
    <citation type="submission" date="2016-10" db="EMBL/GenBank/DDBJ databases">
        <authorList>
            <person name="de Groot N.N."/>
        </authorList>
    </citation>
    <scope>NUCLEOTIDE SEQUENCE [LARGE SCALE GENOMIC DNA]</scope>
    <source>
        <strain evidence="2 3">CGMCC 1.11147</strain>
    </source>
</reference>
<proteinExistence type="predicted"/>
<accession>A0A1H0CJ42</accession>
<dbReference type="EMBL" id="FNIC01000003">
    <property type="protein sequence ID" value="SDN57885.1"/>
    <property type="molecule type" value="Genomic_DNA"/>
</dbReference>
<evidence type="ECO:0000313" key="2">
    <source>
        <dbReference type="EMBL" id="SDN57885.1"/>
    </source>
</evidence>
<keyword evidence="3" id="KW-1185">Reference proteome</keyword>
<keyword evidence="1" id="KW-0812">Transmembrane</keyword>
<keyword evidence="1" id="KW-0472">Membrane</keyword>
<evidence type="ECO:0008006" key="4">
    <source>
        <dbReference type="Google" id="ProtNLM"/>
    </source>
</evidence>
<organism evidence="2 3">
    <name type="scientific">Nocardioides szechwanensis</name>
    <dbReference type="NCBI Taxonomy" id="1005944"/>
    <lineage>
        <taxon>Bacteria</taxon>
        <taxon>Bacillati</taxon>
        <taxon>Actinomycetota</taxon>
        <taxon>Actinomycetes</taxon>
        <taxon>Propionibacteriales</taxon>
        <taxon>Nocardioidaceae</taxon>
        <taxon>Nocardioides</taxon>
    </lineage>
</organism>
<dbReference type="STRING" id="1005944.SAMN05192576_2440"/>
<feature type="transmembrane region" description="Helical" evidence="1">
    <location>
        <begin position="81"/>
        <end position="98"/>
    </location>
</feature>
<keyword evidence="1" id="KW-1133">Transmembrane helix</keyword>
<evidence type="ECO:0000313" key="3">
    <source>
        <dbReference type="Proteomes" id="UP000199004"/>
    </source>
</evidence>
<dbReference type="RefSeq" id="WP_091025053.1">
    <property type="nucleotide sequence ID" value="NZ_BKAE01000006.1"/>
</dbReference>
<feature type="transmembrane region" description="Helical" evidence="1">
    <location>
        <begin position="57"/>
        <end position="74"/>
    </location>
</feature>
<evidence type="ECO:0000256" key="1">
    <source>
        <dbReference type="SAM" id="Phobius"/>
    </source>
</evidence>